<evidence type="ECO:0000313" key="6">
    <source>
        <dbReference type="EMBL" id="CAG6728944.1"/>
    </source>
</evidence>
<dbReference type="Gene3D" id="3.30.160.60">
    <property type="entry name" value="Classic Zinc Finger"/>
    <property type="match status" value="1"/>
</dbReference>
<evidence type="ECO:0000256" key="1">
    <source>
        <dbReference type="ARBA" id="ARBA00022723"/>
    </source>
</evidence>
<dbReference type="GO" id="GO:0008270">
    <property type="term" value="F:zinc ion binding"/>
    <property type="evidence" value="ECO:0007669"/>
    <property type="project" value="UniProtKB-KW"/>
</dbReference>
<dbReference type="InterPro" id="IPR036236">
    <property type="entry name" value="Znf_C2H2_sf"/>
</dbReference>
<proteinExistence type="predicted"/>
<evidence type="ECO:0000259" key="5">
    <source>
        <dbReference type="PROSITE" id="PS50157"/>
    </source>
</evidence>
<dbReference type="EMBL" id="HBUF01377452">
    <property type="protein sequence ID" value="CAG6728945.1"/>
    <property type="molecule type" value="Transcribed_RNA"/>
</dbReference>
<dbReference type="InterPro" id="IPR013087">
    <property type="entry name" value="Znf_C2H2_type"/>
</dbReference>
<dbReference type="SUPFAM" id="SSF57667">
    <property type="entry name" value="beta-beta-alpha zinc fingers"/>
    <property type="match status" value="1"/>
</dbReference>
<dbReference type="PROSITE" id="PS50157">
    <property type="entry name" value="ZINC_FINGER_C2H2_2"/>
    <property type="match status" value="2"/>
</dbReference>
<protein>
    <submittedName>
        <fullName evidence="6">RE1-silencing transcription factor</fullName>
    </submittedName>
</protein>
<organism evidence="6">
    <name type="scientific">Cacopsylla melanoneura</name>
    <dbReference type="NCBI Taxonomy" id="428564"/>
    <lineage>
        <taxon>Eukaryota</taxon>
        <taxon>Metazoa</taxon>
        <taxon>Ecdysozoa</taxon>
        <taxon>Arthropoda</taxon>
        <taxon>Hexapoda</taxon>
        <taxon>Insecta</taxon>
        <taxon>Pterygota</taxon>
        <taxon>Neoptera</taxon>
        <taxon>Paraneoptera</taxon>
        <taxon>Hemiptera</taxon>
        <taxon>Sternorrhyncha</taxon>
        <taxon>Psylloidea</taxon>
        <taxon>Psyllidae</taxon>
        <taxon>Psyllinae</taxon>
        <taxon>Cacopsylla</taxon>
    </lineage>
</organism>
<dbReference type="AlphaFoldDB" id="A0A8D8YHI2"/>
<evidence type="ECO:0000256" key="2">
    <source>
        <dbReference type="ARBA" id="ARBA00022771"/>
    </source>
</evidence>
<accession>A0A8D8YHI2</accession>
<keyword evidence="3" id="KW-0862">Zinc</keyword>
<feature type="domain" description="C2H2-type" evidence="5">
    <location>
        <begin position="45"/>
        <end position="72"/>
    </location>
</feature>
<keyword evidence="2 4" id="KW-0863">Zinc-finger</keyword>
<dbReference type="SMART" id="SM00355">
    <property type="entry name" value="ZnF_C2H2"/>
    <property type="match status" value="2"/>
</dbReference>
<evidence type="ECO:0000256" key="3">
    <source>
        <dbReference type="ARBA" id="ARBA00022833"/>
    </source>
</evidence>
<name>A0A8D8YHI2_9HEMI</name>
<dbReference type="EMBL" id="HBUF01377451">
    <property type="protein sequence ID" value="CAG6728944.1"/>
    <property type="molecule type" value="Transcribed_RNA"/>
</dbReference>
<reference evidence="6" key="1">
    <citation type="submission" date="2021-05" db="EMBL/GenBank/DDBJ databases">
        <authorList>
            <person name="Alioto T."/>
            <person name="Alioto T."/>
            <person name="Gomez Garrido J."/>
        </authorList>
    </citation>
    <scope>NUCLEOTIDE SEQUENCE</scope>
</reference>
<sequence length="100" mass="12145">MYDYYLSDSLICQNCNKELLPDFNFVIEHCKLCDYVPRPDKSYYYVCFKCDYHNLKRNHMKRHVRIHLGVKPFKCDLCCYSSNELGNLNKHKRIRHDFEG</sequence>
<dbReference type="FunFam" id="3.30.160.60:FF:000446">
    <property type="entry name" value="Zinc finger protein"/>
    <property type="match status" value="1"/>
</dbReference>
<dbReference type="GO" id="GO:0005634">
    <property type="term" value="C:nucleus"/>
    <property type="evidence" value="ECO:0007669"/>
    <property type="project" value="UniProtKB-ARBA"/>
</dbReference>
<keyword evidence="1" id="KW-0479">Metal-binding</keyword>
<evidence type="ECO:0000256" key="4">
    <source>
        <dbReference type="PROSITE-ProRule" id="PRU00042"/>
    </source>
</evidence>
<feature type="domain" description="C2H2-type" evidence="5">
    <location>
        <begin position="73"/>
        <end position="100"/>
    </location>
</feature>